<keyword evidence="4" id="KW-1133">Transmembrane helix</keyword>
<reference evidence="6" key="3">
    <citation type="submission" date="2025-08" db="UniProtKB">
        <authorList>
            <consortium name="Ensembl"/>
        </authorList>
    </citation>
    <scope>IDENTIFICATION</scope>
</reference>
<accession>A0A3B1K6N9</accession>
<keyword evidence="3" id="KW-0342">GTP-binding</keyword>
<dbReference type="GO" id="GO:0005525">
    <property type="term" value="F:GTP binding"/>
    <property type="evidence" value="ECO:0007669"/>
    <property type="project" value="UniProtKB-KW"/>
</dbReference>
<proteinExistence type="inferred from homology"/>
<evidence type="ECO:0000259" key="5">
    <source>
        <dbReference type="PROSITE" id="PS51720"/>
    </source>
</evidence>
<keyword evidence="7" id="KW-1185">Reference proteome</keyword>
<dbReference type="Gene3D" id="3.40.50.300">
    <property type="entry name" value="P-loop containing nucleotide triphosphate hydrolases"/>
    <property type="match status" value="1"/>
</dbReference>
<dbReference type="PANTHER" id="PTHR10903">
    <property type="entry name" value="GTPASE, IMAP FAMILY MEMBER-RELATED"/>
    <property type="match status" value="1"/>
</dbReference>
<comment type="similarity">
    <text evidence="1">Belongs to the TRAFAC class TrmE-Era-EngA-EngB-Septin-like GTPase superfamily. AIG1/Toc34/Toc159-like paraseptin GTPase family. IAN subfamily.</text>
</comment>
<dbReference type="Proteomes" id="UP000018467">
    <property type="component" value="Unassembled WGS sequence"/>
</dbReference>
<dbReference type="AlphaFoldDB" id="A0A3B1K6N9"/>
<organism evidence="6 7">
    <name type="scientific">Astyanax mexicanus</name>
    <name type="common">Blind cave fish</name>
    <name type="synonym">Astyanax fasciatus mexicanus</name>
    <dbReference type="NCBI Taxonomy" id="7994"/>
    <lineage>
        <taxon>Eukaryota</taxon>
        <taxon>Metazoa</taxon>
        <taxon>Chordata</taxon>
        <taxon>Craniata</taxon>
        <taxon>Vertebrata</taxon>
        <taxon>Euteleostomi</taxon>
        <taxon>Actinopterygii</taxon>
        <taxon>Neopterygii</taxon>
        <taxon>Teleostei</taxon>
        <taxon>Ostariophysi</taxon>
        <taxon>Characiformes</taxon>
        <taxon>Characoidei</taxon>
        <taxon>Acestrorhamphidae</taxon>
        <taxon>Acestrorhamphinae</taxon>
        <taxon>Astyanax</taxon>
    </lineage>
</organism>
<feature type="transmembrane region" description="Helical" evidence="4">
    <location>
        <begin position="267"/>
        <end position="292"/>
    </location>
</feature>
<evidence type="ECO:0000313" key="7">
    <source>
        <dbReference type="Proteomes" id="UP000018467"/>
    </source>
</evidence>
<name>A0A3B1K6N9_ASTMX</name>
<evidence type="ECO:0000256" key="1">
    <source>
        <dbReference type="ARBA" id="ARBA00008535"/>
    </source>
</evidence>
<dbReference type="CDD" id="cd01852">
    <property type="entry name" value="AIG1"/>
    <property type="match status" value="1"/>
</dbReference>
<dbReference type="InterPro" id="IPR045058">
    <property type="entry name" value="GIMA/IAN/Toc"/>
</dbReference>
<dbReference type="InterPro" id="IPR006703">
    <property type="entry name" value="G_AIG1"/>
</dbReference>
<dbReference type="InParanoid" id="A0A3B1K6N9"/>
<dbReference type="Pfam" id="PF04548">
    <property type="entry name" value="AIG1"/>
    <property type="match status" value="1"/>
</dbReference>
<dbReference type="PROSITE" id="PS51720">
    <property type="entry name" value="G_AIG1"/>
    <property type="match status" value="1"/>
</dbReference>
<keyword evidence="2" id="KW-0547">Nucleotide-binding</keyword>
<evidence type="ECO:0000256" key="3">
    <source>
        <dbReference type="ARBA" id="ARBA00023134"/>
    </source>
</evidence>
<protein>
    <recommendedName>
        <fullName evidence="5">AIG1-type G domain-containing protein</fullName>
    </recommendedName>
</protein>
<sequence>MTGIHDHAHLGSGPPTVSYSELRIVLLGKSGAGKSATGNTILGKNVFTFGCSSSAITEKCRKGSQDHGGRTVTVIDTPGVFGTPKTGLQIKDCIRKSLPGPHAFLLVISLGVRFTPEEKNAVRWIQENFGEEASLYTVVLFTHADQLKGKPLDEYVGESTDLLQCVDGCGGRYHGLNNEDPADRVQVTGLLEKIDAMVKRNKGKHYTNEMFQKIQRKIQMKKVLKDRREDEERSGIVGWIRRAMENPRQLVEDRSGSSLSRVGLGTAAAGVGGVVLMGTLGYTLFLGVLAVFSVKLYKFIRRI</sequence>
<feature type="domain" description="AIG1-type G" evidence="5">
    <location>
        <begin position="19"/>
        <end position="215"/>
    </location>
</feature>
<evidence type="ECO:0000256" key="4">
    <source>
        <dbReference type="SAM" id="Phobius"/>
    </source>
</evidence>
<dbReference type="InterPro" id="IPR027417">
    <property type="entry name" value="P-loop_NTPase"/>
</dbReference>
<evidence type="ECO:0000313" key="6">
    <source>
        <dbReference type="Ensembl" id="ENSAMXP00000049631.1"/>
    </source>
</evidence>
<keyword evidence="4" id="KW-0472">Membrane</keyword>
<evidence type="ECO:0000256" key="2">
    <source>
        <dbReference type="ARBA" id="ARBA00022741"/>
    </source>
</evidence>
<reference evidence="7" key="1">
    <citation type="submission" date="2013-03" db="EMBL/GenBank/DDBJ databases">
        <authorList>
            <person name="Jeffery W."/>
            <person name="Warren W."/>
            <person name="Wilson R.K."/>
        </authorList>
    </citation>
    <scope>NUCLEOTIDE SEQUENCE</scope>
    <source>
        <strain evidence="7">female</strain>
    </source>
</reference>
<dbReference type="GeneTree" id="ENSGT01140000282522"/>
<keyword evidence="4" id="KW-0812">Transmembrane</keyword>
<dbReference type="Ensembl" id="ENSAMXT00000039197.1">
    <property type="protein sequence ID" value="ENSAMXP00000049631.1"/>
    <property type="gene ID" value="ENSAMXG00000030501.1"/>
</dbReference>
<reference evidence="7" key="2">
    <citation type="journal article" date="2014" name="Nat. Commun.">
        <title>The cavefish genome reveals candidate genes for eye loss.</title>
        <authorList>
            <person name="McGaugh S.E."/>
            <person name="Gross J.B."/>
            <person name="Aken B."/>
            <person name="Blin M."/>
            <person name="Borowsky R."/>
            <person name="Chalopin D."/>
            <person name="Hinaux H."/>
            <person name="Jeffery W.R."/>
            <person name="Keene A."/>
            <person name="Ma L."/>
            <person name="Minx P."/>
            <person name="Murphy D."/>
            <person name="O'Quin K.E."/>
            <person name="Retaux S."/>
            <person name="Rohner N."/>
            <person name="Searle S.M."/>
            <person name="Stahl B.A."/>
            <person name="Tabin C."/>
            <person name="Volff J.N."/>
            <person name="Yoshizawa M."/>
            <person name="Warren W.C."/>
        </authorList>
    </citation>
    <scope>NUCLEOTIDE SEQUENCE [LARGE SCALE GENOMIC DNA]</scope>
    <source>
        <strain evidence="7">female</strain>
    </source>
</reference>
<reference evidence="6" key="4">
    <citation type="submission" date="2025-09" db="UniProtKB">
        <authorList>
            <consortium name="Ensembl"/>
        </authorList>
    </citation>
    <scope>IDENTIFICATION</scope>
</reference>
<dbReference type="PANTHER" id="PTHR10903:SF188">
    <property type="entry name" value="GTPASE IMAP FAMILY MEMBER 2-LIKE-RELATED"/>
    <property type="match status" value="1"/>
</dbReference>
<dbReference type="FunFam" id="3.40.50.300:FF:000366">
    <property type="entry name" value="GTPase, IMAP family member 2"/>
    <property type="match status" value="1"/>
</dbReference>
<dbReference type="SUPFAM" id="SSF52540">
    <property type="entry name" value="P-loop containing nucleoside triphosphate hydrolases"/>
    <property type="match status" value="1"/>
</dbReference>